<dbReference type="FunFam" id="1.10.3720.10:FF:000003">
    <property type="entry name" value="Aliphatic sulfonate ABC transporter permease"/>
    <property type="match status" value="1"/>
</dbReference>
<evidence type="ECO:0000256" key="8">
    <source>
        <dbReference type="ARBA" id="ARBA00056719"/>
    </source>
</evidence>
<keyword evidence="5 9" id="KW-0812">Transmembrane</keyword>
<keyword evidence="12" id="KW-1185">Reference proteome</keyword>
<dbReference type="SUPFAM" id="SSF161098">
    <property type="entry name" value="MetI-like"/>
    <property type="match status" value="1"/>
</dbReference>
<accession>A0A6P1YNF7</accession>
<evidence type="ECO:0000259" key="10">
    <source>
        <dbReference type="PROSITE" id="PS50928"/>
    </source>
</evidence>
<dbReference type="InterPro" id="IPR000515">
    <property type="entry name" value="MetI-like"/>
</dbReference>
<dbReference type="Proteomes" id="UP000464751">
    <property type="component" value="Chromosome"/>
</dbReference>
<evidence type="ECO:0000256" key="7">
    <source>
        <dbReference type="ARBA" id="ARBA00023136"/>
    </source>
</evidence>
<feature type="domain" description="ABC transmembrane type-1" evidence="10">
    <location>
        <begin position="81"/>
        <end position="261"/>
    </location>
</feature>
<protein>
    <submittedName>
        <fullName evidence="11">ABC transporter permease</fullName>
    </submittedName>
</protein>
<feature type="transmembrane region" description="Helical" evidence="9">
    <location>
        <begin position="34"/>
        <end position="53"/>
    </location>
</feature>
<feature type="transmembrane region" description="Helical" evidence="9">
    <location>
        <begin position="147"/>
        <end position="166"/>
    </location>
</feature>
<proteinExistence type="inferred from homology"/>
<sequence length="277" mass="29870">MDVKASAEALPVSTSGSGRVVFAKLFQSRSVRGGLGLLAFFAIWQALTGLGVVDGFLLPSPIAVGEALWHMALDGTLWIHLGASLRRVAVGFLLACIVGILLGLICGWWRPVADFMRPVIEALRPIPPLAWIPITILWFGLGDASSYFLVFLGAVFPAFVATYTAVRSLDRNQMNAALCLGATPWQLMWDVLIPASLPIILPGLRIALGIGWMCVVTAELIAAQTGLGYLIQQSRMLFQINNVVAGMVTIGLVGFAMSALLERVERRVNAWAPSERN</sequence>
<evidence type="ECO:0000256" key="5">
    <source>
        <dbReference type="ARBA" id="ARBA00022692"/>
    </source>
</evidence>
<keyword evidence="4" id="KW-1003">Cell membrane</keyword>
<dbReference type="Gene3D" id="1.10.3720.10">
    <property type="entry name" value="MetI-like"/>
    <property type="match status" value="1"/>
</dbReference>
<evidence type="ECO:0000256" key="2">
    <source>
        <dbReference type="ARBA" id="ARBA00009306"/>
    </source>
</evidence>
<evidence type="ECO:0000313" key="11">
    <source>
        <dbReference type="EMBL" id="QIB34665.1"/>
    </source>
</evidence>
<keyword evidence="6 9" id="KW-1133">Transmembrane helix</keyword>
<evidence type="ECO:0000256" key="6">
    <source>
        <dbReference type="ARBA" id="ARBA00022989"/>
    </source>
</evidence>
<gene>
    <name evidence="11" type="ORF">G3A50_13795</name>
</gene>
<name>A0A6P1YNF7_9HYPH</name>
<reference evidence="11 12" key="1">
    <citation type="submission" date="2020-02" db="EMBL/GenBank/DDBJ databases">
        <authorList>
            <person name="Li G."/>
        </authorList>
    </citation>
    <scope>NUCLEOTIDE SEQUENCE [LARGE SCALE GENOMIC DNA]</scope>
    <source>
        <strain evidence="11 12">DSM 102029</strain>
    </source>
</reference>
<evidence type="ECO:0000256" key="9">
    <source>
        <dbReference type="RuleBase" id="RU363032"/>
    </source>
</evidence>
<dbReference type="Pfam" id="PF00528">
    <property type="entry name" value="BPD_transp_1"/>
    <property type="match status" value="1"/>
</dbReference>
<comment type="similarity">
    <text evidence="2 9">Belongs to the binding-protein-dependent transport system permease family.</text>
</comment>
<dbReference type="PANTHER" id="PTHR30151">
    <property type="entry name" value="ALKANE SULFONATE ABC TRANSPORTER-RELATED, MEMBRANE SUBUNIT"/>
    <property type="match status" value="1"/>
</dbReference>
<dbReference type="GO" id="GO:0005886">
    <property type="term" value="C:plasma membrane"/>
    <property type="evidence" value="ECO:0007669"/>
    <property type="project" value="UniProtKB-SubCell"/>
</dbReference>
<dbReference type="KEGG" id="apra:G3A50_13795"/>
<dbReference type="InterPro" id="IPR035906">
    <property type="entry name" value="MetI-like_sf"/>
</dbReference>
<keyword evidence="3 9" id="KW-0813">Transport</keyword>
<feature type="transmembrane region" description="Helical" evidence="9">
    <location>
        <begin position="122"/>
        <end position="141"/>
    </location>
</feature>
<feature type="transmembrane region" description="Helical" evidence="9">
    <location>
        <begin position="243"/>
        <end position="261"/>
    </location>
</feature>
<dbReference type="PANTHER" id="PTHR30151:SF0">
    <property type="entry name" value="ABC TRANSPORTER PERMEASE PROTEIN MJ0413-RELATED"/>
    <property type="match status" value="1"/>
</dbReference>
<dbReference type="GO" id="GO:0042918">
    <property type="term" value="P:alkanesulfonate transmembrane transport"/>
    <property type="evidence" value="ECO:0007669"/>
    <property type="project" value="UniProtKB-ARBA"/>
</dbReference>
<dbReference type="AlphaFoldDB" id="A0A6P1YNF7"/>
<feature type="transmembrane region" description="Helical" evidence="9">
    <location>
        <begin position="210"/>
        <end position="231"/>
    </location>
</feature>
<dbReference type="EMBL" id="CP048630">
    <property type="protein sequence ID" value="QIB34665.1"/>
    <property type="molecule type" value="Genomic_DNA"/>
</dbReference>
<evidence type="ECO:0000313" key="12">
    <source>
        <dbReference type="Proteomes" id="UP000464751"/>
    </source>
</evidence>
<organism evidence="11 12">
    <name type="scientific">Ancylobacter pratisalsi</name>
    <dbReference type="NCBI Taxonomy" id="1745854"/>
    <lineage>
        <taxon>Bacteria</taxon>
        <taxon>Pseudomonadati</taxon>
        <taxon>Pseudomonadota</taxon>
        <taxon>Alphaproteobacteria</taxon>
        <taxon>Hyphomicrobiales</taxon>
        <taxon>Xanthobacteraceae</taxon>
        <taxon>Ancylobacter</taxon>
    </lineage>
</organism>
<feature type="transmembrane region" description="Helical" evidence="9">
    <location>
        <begin position="88"/>
        <end position="110"/>
    </location>
</feature>
<evidence type="ECO:0000256" key="1">
    <source>
        <dbReference type="ARBA" id="ARBA00004651"/>
    </source>
</evidence>
<comment type="subcellular location">
    <subcellularLocation>
        <location evidence="1 9">Cell membrane</location>
        <topology evidence="1 9">Multi-pass membrane protein</topology>
    </subcellularLocation>
</comment>
<evidence type="ECO:0000256" key="4">
    <source>
        <dbReference type="ARBA" id="ARBA00022475"/>
    </source>
</evidence>
<dbReference type="CDD" id="cd06261">
    <property type="entry name" value="TM_PBP2"/>
    <property type="match status" value="1"/>
</dbReference>
<dbReference type="PROSITE" id="PS50928">
    <property type="entry name" value="ABC_TM1"/>
    <property type="match status" value="1"/>
</dbReference>
<comment type="function">
    <text evidence="8">Probably part of an ABC transporter complex. Probably responsible for the translocation of the substrate across the membrane.</text>
</comment>
<dbReference type="RefSeq" id="WP_163075808.1">
    <property type="nucleotide sequence ID" value="NZ_CP048630.1"/>
</dbReference>
<evidence type="ECO:0000256" key="3">
    <source>
        <dbReference type="ARBA" id="ARBA00022448"/>
    </source>
</evidence>
<keyword evidence="7 9" id="KW-0472">Membrane</keyword>